<protein>
    <submittedName>
        <fullName evidence="2">DUF1611 domain-containing protein</fullName>
    </submittedName>
</protein>
<dbReference type="PANTHER" id="PTHR40690:SF1">
    <property type="entry name" value="DUF1611 DOMAIN-CONTAINING PROTEIN"/>
    <property type="match status" value="1"/>
</dbReference>
<dbReference type="SUPFAM" id="SSF52540">
    <property type="entry name" value="P-loop containing nucleoside triphosphate hydrolases"/>
    <property type="match status" value="1"/>
</dbReference>
<evidence type="ECO:0000313" key="2">
    <source>
        <dbReference type="EMBL" id="QNO18792.1"/>
    </source>
</evidence>
<proteinExistence type="predicted"/>
<dbReference type="InterPro" id="IPR011669">
    <property type="entry name" value="DgcN-like"/>
</dbReference>
<evidence type="ECO:0000313" key="3">
    <source>
        <dbReference type="Proteomes" id="UP000516046"/>
    </source>
</evidence>
<dbReference type="Gene3D" id="3.40.50.300">
    <property type="entry name" value="P-loop containing nucleotide triphosphate hydrolases"/>
    <property type="match status" value="1"/>
</dbReference>
<dbReference type="KEGG" id="caml:H6X83_03930"/>
<dbReference type="EMBL" id="CP060696">
    <property type="protein sequence ID" value="QNO18792.1"/>
    <property type="molecule type" value="Genomic_DNA"/>
</dbReference>
<gene>
    <name evidence="2" type="ORF">H6X83_03930</name>
</gene>
<dbReference type="PANTHER" id="PTHR40690">
    <property type="entry name" value="GLL3100 PROTEIN"/>
    <property type="match status" value="1"/>
</dbReference>
<keyword evidence="3" id="KW-1185">Reference proteome</keyword>
<dbReference type="InterPro" id="IPR027417">
    <property type="entry name" value="P-loop_NTPase"/>
</dbReference>
<dbReference type="AlphaFoldDB" id="A0A7G9WJD0"/>
<organism evidence="2 3">
    <name type="scientific">Caproicibacterium amylolyticum</name>
    <dbReference type="NCBI Taxonomy" id="2766537"/>
    <lineage>
        <taxon>Bacteria</taxon>
        <taxon>Bacillati</taxon>
        <taxon>Bacillota</taxon>
        <taxon>Clostridia</taxon>
        <taxon>Eubacteriales</taxon>
        <taxon>Oscillospiraceae</taxon>
        <taxon>Caproicibacterium</taxon>
    </lineage>
</organism>
<dbReference type="Pfam" id="PF07755">
    <property type="entry name" value="DUF1611"/>
    <property type="match status" value="1"/>
</dbReference>
<dbReference type="InterPro" id="IPR035086">
    <property type="entry name" value="DgcN-like_C"/>
</dbReference>
<evidence type="ECO:0000259" key="1">
    <source>
        <dbReference type="Pfam" id="PF07755"/>
    </source>
</evidence>
<sequence length="381" mass="43363">MLNTPESRLSISKAALYPFNKITQGLIRFRDLLDFEIQNVIDFSISVGDDAGTIVTGKQSSIMISDSVKASLADVDTLILNDPGTVFAGNEATFEKFDLINKWRAMVLKANQMGVQVVSVHEIFDTDTLKWINESHAKIIIGKQMNENLLKALDVFDVPSRSYYDRVYEYINSFDTEKTLFTQTKIKKIAILSTRGCLGKYTTQMSLYRELTKRGKKVLPLITEPTAFLYKRDDADLPKFLAERSLQKYPYYINELVKKADKEQYEYVIFSGQGSIAPYKALWLDAMKLNLLQAFGADTTLLVAGYHDNDEIDASIQILRIYGGHQPSAILIPDKVETHYGSYEMKTAEQISKRKEELKQLFHIPNVELIHDITRITDIVL</sequence>
<feature type="domain" description="D-glutamate N-acetyltransferase-like C-terminal" evidence="1">
    <location>
        <begin position="183"/>
        <end position="299"/>
    </location>
</feature>
<dbReference type="Proteomes" id="UP000516046">
    <property type="component" value="Chromosome"/>
</dbReference>
<accession>A0A7G9WJD0</accession>
<dbReference type="RefSeq" id="WP_212507859.1">
    <property type="nucleotide sequence ID" value="NZ_CP060696.1"/>
</dbReference>
<name>A0A7G9WJD0_9FIRM</name>
<reference evidence="2 3" key="1">
    <citation type="submission" date="2020-08" db="EMBL/GenBank/DDBJ databases">
        <authorList>
            <person name="Ren C."/>
            <person name="Gu Y."/>
            <person name="Xu Y."/>
        </authorList>
    </citation>
    <scope>NUCLEOTIDE SEQUENCE [LARGE SCALE GENOMIC DNA]</scope>
    <source>
        <strain evidence="2 3">LBM18003</strain>
    </source>
</reference>